<feature type="chain" id="PRO_5014446725" description="Guanylate cyclase domain-containing protein" evidence="10">
    <location>
        <begin position="26"/>
        <end position="846"/>
    </location>
</feature>
<dbReference type="SUPFAM" id="SSF55073">
    <property type="entry name" value="Nucleotide cyclase"/>
    <property type="match status" value="1"/>
</dbReference>
<dbReference type="GO" id="GO:0006182">
    <property type="term" value="P:cGMP biosynthetic process"/>
    <property type="evidence" value="ECO:0000318"/>
    <property type="project" value="GO_Central"/>
</dbReference>
<feature type="region of interest" description="Disordered" evidence="8">
    <location>
        <begin position="590"/>
        <end position="609"/>
    </location>
</feature>
<keyword evidence="6 7" id="KW-0456">Lyase</keyword>
<evidence type="ECO:0000256" key="1">
    <source>
        <dbReference type="ARBA" id="ARBA00004370"/>
    </source>
</evidence>
<dbReference type="PaxDb" id="3055-EDP02523"/>
<dbReference type="InParanoid" id="A0A2K3DDT2"/>
<dbReference type="GO" id="GO:0005886">
    <property type="term" value="C:plasma membrane"/>
    <property type="evidence" value="ECO:0000318"/>
    <property type="project" value="GO_Central"/>
</dbReference>
<dbReference type="AlphaFoldDB" id="A0A2K3DDT2"/>
<evidence type="ECO:0000259" key="11">
    <source>
        <dbReference type="PROSITE" id="PS50125"/>
    </source>
</evidence>
<dbReference type="GO" id="GO:0001653">
    <property type="term" value="F:peptide receptor activity"/>
    <property type="evidence" value="ECO:0000318"/>
    <property type="project" value="GO_Central"/>
</dbReference>
<dbReference type="Gene3D" id="3.30.70.1230">
    <property type="entry name" value="Nucleotide cyclase"/>
    <property type="match status" value="1"/>
</dbReference>
<feature type="region of interest" description="Disordered" evidence="8">
    <location>
        <begin position="687"/>
        <end position="734"/>
    </location>
</feature>
<comment type="subcellular location">
    <subcellularLocation>
        <location evidence="1">Membrane</location>
    </subcellularLocation>
</comment>
<dbReference type="Proteomes" id="UP000006906">
    <property type="component" value="Chromosome 9"/>
</dbReference>
<dbReference type="GeneID" id="5720006"/>
<dbReference type="GO" id="GO:0007168">
    <property type="term" value="P:receptor guanylyl cyclase signaling pathway"/>
    <property type="evidence" value="ECO:0000318"/>
    <property type="project" value="GO_Central"/>
</dbReference>
<evidence type="ECO:0000256" key="2">
    <source>
        <dbReference type="ARBA" id="ARBA00022692"/>
    </source>
</evidence>
<evidence type="ECO:0000256" key="9">
    <source>
        <dbReference type="SAM" id="Phobius"/>
    </source>
</evidence>
<keyword evidence="4 9" id="KW-1133">Transmembrane helix</keyword>
<dbReference type="InterPro" id="IPR001054">
    <property type="entry name" value="A/G_cyclase"/>
</dbReference>
<dbReference type="PROSITE" id="PS00452">
    <property type="entry name" value="GUANYLATE_CYCLASE_1"/>
    <property type="match status" value="1"/>
</dbReference>
<reference evidence="12 13" key="1">
    <citation type="journal article" date="2007" name="Science">
        <title>The Chlamydomonas genome reveals the evolution of key animal and plant functions.</title>
        <authorList>
            <person name="Merchant S.S."/>
            <person name="Prochnik S.E."/>
            <person name="Vallon O."/>
            <person name="Harris E.H."/>
            <person name="Karpowicz S.J."/>
            <person name="Witman G.B."/>
            <person name="Terry A."/>
            <person name="Salamov A."/>
            <person name="Fritz-Laylin L.K."/>
            <person name="Marechal-Drouard L."/>
            <person name="Marshall W.F."/>
            <person name="Qu L.H."/>
            <person name="Nelson D.R."/>
            <person name="Sanderfoot A.A."/>
            <person name="Spalding M.H."/>
            <person name="Kapitonov V.V."/>
            <person name="Ren Q."/>
            <person name="Ferris P."/>
            <person name="Lindquist E."/>
            <person name="Shapiro H."/>
            <person name="Lucas S.M."/>
            <person name="Grimwood J."/>
            <person name="Schmutz J."/>
            <person name="Cardol P."/>
            <person name="Cerutti H."/>
            <person name="Chanfreau G."/>
            <person name="Chen C.L."/>
            <person name="Cognat V."/>
            <person name="Croft M.T."/>
            <person name="Dent R."/>
            <person name="Dutcher S."/>
            <person name="Fernandez E."/>
            <person name="Fukuzawa H."/>
            <person name="Gonzalez-Ballester D."/>
            <person name="Gonzalez-Halphen D."/>
            <person name="Hallmann A."/>
            <person name="Hanikenne M."/>
            <person name="Hippler M."/>
            <person name="Inwood W."/>
            <person name="Jabbari K."/>
            <person name="Kalanon M."/>
            <person name="Kuras R."/>
            <person name="Lefebvre P.A."/>
            <person name="Lemaire S.D."/>
            <person name="Lobanov A.V."/>
            <person name="Lohr M."/>
            <person name="Manuell A."/>
            <person name="Meier I."/>
            <person name="Mets L."/>
            <person name="Mittag M."/>
            <person name="Mittelmeier T."/>
            <person name="Moroney J.V."/>
            <person name="Moseley J."/>
            <person name="Napoli C."/>
            <person name="Nedelcu A.M."/>
            <person name="Niyogi K."/>
            <person name="Novoselov S.V."/>
            <person name="Paulsen I.T."/>
            <person name="Pazour G."/>
            <person name="Purton S."/>
            <person name="Ral J.P."/>
            <person name="Riano-Pachon D.M."/>
            <person name="Riekhof W."/>
            <person name="Rymarquis L."/>
            <person name="Schroda M."/>
            <person name="Stern D."/>
            <person name="Umen J."/>
            <person name="Willows R."/>
            <person name="Wilson N."/>
            <person name="Zimmer S.L."/>
            <person name="Allmer J."/>
            <person name="Balk J."/>
            <person name="Bisova K."/>
            <person name="Chen C.J."/>
            <person name="Elias M."/>
            <person name="Gendler K."/>
            <person name="Hauser C."/>
            <person name="Lamb M.R."/>
            <person name="Ledford H."/>
            <person name="Long J.C."/>
            <person name="Minagawa J."/>
            <person name="Page M.D."/>
            <person name="Pan J."/>
            <person name="Pootakham W."/>
            <person name="Roje S."/>
            <person name="Rose A."/>
            <person name="Stahlberg E."/>
            <person name="Terauchi A.M."/>
            <person name="Yang P."/>
            <person name="Ball S."/>
            <person name="Bowler C."/>
            <person name="Dieckmann C.L."/>
            <person name="Gladyshev V.N."/>
            <person name="Green P."/>
            <person name="Jorgensen R."/>
            <person name="Mayfield S."/>
            <person name="Mueller-Roeber B."/>
            <person name="Rajamani S."/>
            <person name="Sayre R.T."/>
            <person name="Brokstein P."/>
            <person name="Dubchak I."/>
            <person name="Goodstein D."/>
            <person name="Hornick L."/>
            <person name="Huang Y.W."/>
            <person name="Jhaveri J."/>
            <person name="Luo Y."/>
            <person name="Martinez D."/>
            <person name="Ngau W.C."/>
            <person name="Otillar B."/>
            <person name="Poliakov A."/>
            <person name="Porter A."/>
            <person name="Szajkowski L."/>
            <person name="Werner G."/>
            <person name="Zhou K."/>
            <person name="Grigoriev I.V."/>
            <person name="Rokhsar D.S."/>
            <person name="Grossman A.R."/>
        </authorList>
    </citation>
    <scope>NUCLEOTIDE SEQUENCE [LARGE SCALE GENOMIC DNA]</scope>
    <source>
        <strain evidence="13">CC-503</strain>
    </source>
</reference>
<dbReference type="OrthoDB" id="538583at2759"/>
<keyword evidence="10" id="KW-0732">Signal</keyword>
<dbReference type="EMBL" id="CM008970">
    <property type="protein sequence ID" value="PNW78674.1"/>
    <property type="molecule type" value="Genomic_DNA"/>
</dbReference>
<evidence type="ECO:0000256" key="5">
    <source>
        <dbReference type="ARBA" id="ARBA00023136"/>
    </source>
</evidence>
<keyword evidence="3" id="KW-0547">Nucleotide-binding</keyword>
<feature type="domain" description="Guanylate cyclase" evidence="11">
    <location>
        <begin position="348"/>
        <end position="478"/>
    </location>
</feature>
<evidence type="ECO:0000256" key="3">
    <source>
        <dbReference type="ARBA" id="ARBA00022741"/>
    </source>
</evidence>
<accession>A0A2K3DDT2</accession>
<evidence type="ECO:0000256" key="4">
    <source>
        <dbReference type="ARBA" id="ARBA00022989"/>
    </source>
</evidence>
<dbReference type="PANTHER" id="PTHR11920">
    <property type="entry name" value="GUANYLYL CYCLASE"/>
    <property type="match status" value="1"/>
</dbReference>
<dbReference type="Pfam" id="PF00211">
    <property type="entry name" value="Guanylate_cyc"/>
    <property type="match status" value="1"/>
</dbReference>
<gene>
    <name evidence="12" type="ORF">CHLRE_09g387350v5</name>
</gene>
<sequence length="846" mass="88167">MLVTSPSIPLVSLFVFCALLAAGLASVLTASAVAVQRAQNFAYNGVGNGAALAIKEALVVSAFGSELLGAFATQSPTCKEFDAKWNAAAKDIFKRINSDVVVQLEINIAAVITHVSPPLPPSLAEVLMGKDLLRSEADRPGVIERLEGKDLAIMGPYKCTEGFNCMFTVMPLFLPAPSEAYDWGCGLQPYNCSDLCWDPVNKTKFWGQVSTMLNMDPLLAGDDFRLRSLERDGYRYRLWQANTSPANPYFLLAESDTLPVDPMVRSISAFNLLWYLEIAPAAGWVPAWRSPCIAVVVVGSVAISLLVLWLLVSKEQHNRLLKAMLPGKVIKQLQDGESTVAQEYQAVTVLFSDIVGYTTVASQLSAWQVVTLLNELFGMFDELTQRNGVYKVETIGDALMCVAGCPVPDDAVRNAVRAANMALDMVKAVEHFKPSLEGVRVQIRVGLHSGPVVAGVVGKKMPRFCLFGDTVNTASRMESTSTTMRVQVSDVTAALLRASGLPFVLEPRGTINVKGKGAMETFWLNAGPAHRDPLTAQSVPRSGLMHRVGHFGAPAYATPSVSNQQCQPHLPVDVRVAGVSAGAVEGSLASVNDRPNSYNPDCSPSGKSANRTMERLITVLRLGRAEAGLSGTSSRGGDVAMERARSGSVASGPLGQLALNLGPAPPVAAAERDAPISSSDVLTAGTGAAAAQSAPGLNTSGTGCGPGTSSRVSFGPFPSSPLGNSSRLTPVSQSTSASFGATFPALVTAESGDGGAGAQTAHSDQWASPAAAGAVVGPPPWQTGRPVSVVAQTGSRGVSGTTASLSAGIAGAIASAQRVPAAVVVVTKPSSDASASPNLADPTATL</sequence>
<dbReference type="PROSITE" id="PS50125">
    <property type="entry name" value="GUANYLATE_CYCLASE_2"/>
    <property type="match status" value="1"/>
</dbReference>
<dbReference type="PANTHER" id="PTHR11920:SF335">
    <property type="entry name" value="GUANYLATE CYCLASE"/>
    <property type="match status" value="1"/>
</dbReference>
<feature type="transmembrane region" description="Helical" evidence="9">
    <location>
        <begin position="293"/>
        <end position="312"/>
    </location>
</feature>
<keyword evidence="5 9" id="KW-0472">Membrane</keyword>
<evidence type="ECO:0000256" key="6">
    <source>
        <dbReference type="ARBA" id="ARBA00023239"/>
    </source>
</evidence>
<evidence type="ECO:0000256" key="10">
    <source>
        <dbReference type="SAM" id="SignalP"/>
    </source>
</evidence>
<keyword evidence="2 9" id="KW-0812">Transmembrane</keyword>
<dbReference type="CDD" id="cd07302">
    <property type="entry name" value="CHD"/>
    <property type="match status" value="1"/>
</dbReference>
<dbReference type="Gramene" id="PNW78674">
    <property type="protein sequence ID" value="PNW78674"/>
    <property type="gene ID" value="CHLRE_09g387350v5"/>
</dbReference>
<dbReference type="InterPro" id="IPR029787">
    <property type="entry name" value="Nucleotide_cyclase"/>
</dbReference>
<evidence type="ECO:0000256" key="8">
    <source>
        <dbReference type="SAM" id="MobiDB-lite"/>
    </source>
</evidence>
<feature type="signal peptide" evidence="10">
    <location>
        <begin position="1"/>
        <end position="25"/>
    </location>
</feature>
<dbReference type="GO" id="GO:0004383">
    <property type="term" value="F:guanylate cyclase activity"/>
    <property type="evidence" value="ECO:0000318"/>
    <property type="project" value="GO_Central"/>
</dbReference>
<keyword evidence="13" id="KW-1185">Reference proteome</keyword>
<feature type="region of interest" description="Disordered" evidence="8">
    <location>
        <begin position="750"/>
        <end position="778"/>
    </location>
</feature>
<evidence type="ECO:0000313" key="13">
    <source>
        <dbReference type="Proteomes" id="UP000006906"/>
    </source>
</evidence>
<proteinExistence type="inferred from homology"/>
<dbReference type="InterPro" id="IPR018297">
    <property type="entry name" value="A/G_cyclase_CS"/>
</dbReference>
<dbReference type="FunFam" id="3.30.70.1230:FF:000059">
    <property type="entry name" value="Guanylate cyclase"/>
    <property type="match status" value="1"/>
</dbReference>
<dbReference type="InterPro" id="IPR050401">
    <property type="entry name" value="Cyclic_nucleotide_synthase"/>
</dbReference>
<comment type="similarity">
    <text evidence="7">Belongs to the adenylyl cyclase class-4/guanylyl cyclase family.</text>
</comment>
<protein>
    <recommendedName>
        <fullName evidence="11">Guanylate cyclase domain-containing protein</fullName>
    </recommendedName>
</protein>
<dbReference type="GO" id="GO:0000166">
    <property type="term" value="F:nucleotide binding"/>
    <property type="evidence" value="ECO:0007669"/>
    <property type="project" value="UniProtKB-KW"/>
</dbReference>
<evidence type="ECO:0000313" key="12">
    <source>
        <dbReference type="EMBL" id="PNW78674.1"/>
    </source>
</evidence>
<feature type="compositionally biased region" description="Polar residues" evidence="8">
    <location>
        <begin position="721"/>
        <end position="734"/>
    </location>
</feature>
<name>A0A2K3DDT2_CHLRE</name>
<dbReference type="GO" id="GO:0035556">
    <property type="term" value="P:intracellular signal transduction"/>
    <property type="evidence" value="ECO:0007669"/>
    <property type="project" value="InterPro"/>
</dbReference>
<dbReference type="SMART" id="SM00044">
    <property type="entry name" value="CYCc"/>
    <property type="match status" value="1"/>
</dbReference>
<dbReference type="RefSeq" id="XP_001694528.2">
    <property type="nucleotide sequence ID" value="XM_001694476.2"/>
</dbReference>
<organism evidence="12 13">
    <name type="scientific">Chlamydomonas reinhardtii</name>
    <name type="common">Chlamydomonas smithii</name>
    <dbReference type="NCBI Taxonomy" id="3055"/>
    <lineage>
        <taxon>Eukaryota</taxon>
        <taxon>Viridiplantae</taxon>
        <taxon>Chlorophyta</taxon>
        <taxon>core chlorophytes</taxon>
        <taxon>Chlorophyceae</taxon>
        <taxon>CS clade</taxon>
        <taxon>Chlamydomonadales</taxon>
        <taxon>Chlamydomonadaceae</taxon>
        <taxon>Chlamydomonas</taxon>
    </lineage>
</organism>
<evidence type="ECO:0000256" key="7">
    <source>
        <dbReference type="RuleBase" id="RU000405"/>
    </source>
</evidence>
<dbReference type="KEGG" id="cre:CHLRE_09g387350v5"/>